<gene>
    <name evidence="5" type="ORF">A0H81_11972</name>
</gene>
<organism evidence="5 6">
    <name type="scientific">Grifola frondosa</name>
    <name type="common">Maitake</name>
    <name type="synonym">Polyporus frondosus</name>
    <dbReference type="NCBI Taxonomy" id="5627"/>
    <lineage>
        <taxon>Eukaryota</taxon>
        <taxon>Fungi</taxon>
        <taxon>Dikarya</taxon>
        <taxon>Basidiomycota</taxon>
        <taxon>Agaricomycotina</taxon>
        <taxon>Agaricomycetes</taxon>
        <taxon>Polyporales</taxon>
        <taxon>Grifolaceae</taxon>
        <taxon>Grifola</taxon>
    </lineage>
</organism>
<dbReference type="OrthoDB" id="3264963at2759"/>
<evidence type="ECO:0000256" key="1">
    <source>
        <dbReference type="ARBA" id="ARBA00004123"/>
    </source>
</evidence>
<reference evidence="5 6" key="1">
    <citation type="submission" date="2016-03" db="EMBL/GenBank/DDBJ databases">
        <title>Whole genome sequencing of Grifola frondosa 9006-11.</title>
        <authorList>
            <person name="Min B."/>
            <person name="Park H."/>
            <person name="Kim J.-G."/>
            <person name="Cho H."/>
            <person name="Oh Y.-L."/>
            <person name="Kong W.-S."/>
            <person name="Choi I.-G."/>
        </authorList>
    </citation>
    <scope>NUCLEOTIDE SEQUENCE [LARGE SCALE GENOMIC DNA]</scope>
    <source>
        <strain evidence="5 6">9006-11</strain>
    </source>
</reference>
<evidence type="ECO:0000259" key="4">
    <source>
        <dbReference type="Pfam" id="PF11718"/>
    </source>
</evidence>
<evidence type="ECO:0000313" key="6">
    <source>
        <dbReference type="Proteomes" id="UP000092993"/>
    </source>
</evidence>
<dbReference type="Pfam" id="PF11718">
    <property type="entry name" value="CPSF73-100_C"/>
    <property type="match status" value="1"/>
</dbReference>
<feature type="domain" description="Pre-mRNA 3'-end-processing endonuclease polyadenylation factor C-term" evidence="4">
    <location>
        <begin position="8"/>
        <end position="94"/>
    </location>
</feature>
<dbReference type="EMBL" id="LUGG01000022">
    <property type="protein sequence ID" value="OBZ68279.1"/>
    <property type="molecule type" value="Genomic_DNA"/>
</dbReference>
<dbReference type="AlphaFoldDB" id="A0A1C7LWC0"/>
<sequence>METFHSDTHGEDENPQVIGMQRLAWFLEAHFRQSCICTDEPEQGEDSHEPSLLVRLKDEADALINLLSMIVTSTNEALKKRVEAVLDMALPTVSSLNEAFTSGIPCLPKKLSQRC</sequence>
<dbReference type="GO" id="GO:0006397">
    <property type="term" value="P:mRNA processing"/>
    <property type="evidence" value="ECO:0007669"/>
    <property type="project" value="UniProtKB-KW"/>
</dbReference>
<evidence type="ECO:0000256" key="2">
    <source>
        <dbReference type="ARBA" id="ARBA00022664"/>
    </source>
</evidence>
<name>A0A1C7LWC0_GRIFR</name>
<comment type="subcellular location">
    <subcellularLocation>
        <location evidence="1">Nucleus</location>
    </subcellularLocation>
</comment>
<accession>A0A1C7LWC0</accession>
<keyword evidence="3" id="KW-0539">Nucleus</keyword>
<dbReference type="STRING" id="5627.A0A1C7LWC0"/>
<keyword evidence="6" id="KW-1185">Reference proteome</keyword>
<dbReference type="Proteomes" id="UP000092993">
    <property type="component" value="Unassembled WGS sequence"/>
</dbReference>
<comment type="caution">
    <text evidence="5">The sequence shown here is derived from an EMBL/GenBank/DDBJ whole genome shotgun (WGS) entry which is preliminary data.</text>
</comment>
<dbReference type="InterPro" id="IPR021718">
    <property type="entry name" value="CPSF73-100_C"/>
</dbReference>
<evidence type="ECO:0000313" key="5">
    <source>
        <dbReference type="EMBL" id="OBZ68279.1"/>
    </source>
</evidence>
<evidence type="ECO:0000256" key="3">
    <source>
        <dbReference type="ARBA" id="ARBA00023242"/>
    </source>
</evidence>
<keyword evidence="2" id="KW-0507">mRNA processing</keyword>
<dbReference type="GO" id="GO:0005634">
    <property type="term" value="C:nucleus"/>
    <property type="evidence" value="ECO:0007669"/>
    <property type="project" value="UniProtKB-SubCell"/>
</dbReference>
<proteinExistence type="predicted"/>
<protein>
    <recommendedName>
        <fullName evidence="4">Pre-mRNA 3'-end-processing endonuclease polyadenylation factor C-term domain-containing protein</fullName>
    </recommendedName>
</protein>